<dbReference type="Gene3D" id="3.30.160.170">
    <property type="entry name" value="FlaG-like"/>
    <property type="match status" value="1"/>
</dbReference>
<dbReference type="Proteomes" id="UP000604481">
    <property type="component" value="Unassembled WGS sequence"/>
</dbReference>
<keyword evidence="2" id="KW-0966">Cell projection</keyword>
<dbReference type="EMBL" id="JADFUA010000002">
    <property type="protein sequence ID" value="MBE9608824.1"/>
    <property type="molecule type" value="Genomic_DNA"/>
</dbReference>
<keyword evidence="2" id="KW-0969">Cilium</keyword>
<dbReference type="RefSeq" id="WP_194115344.1">
    <property type="nucleotide sequence ID" value="NZ_JADFUA010000002.1"/>
</dbReference>
<evidence type="ECO:0000313" key="3">
    <source>
        <dbReference type="Proteomes" id="UP000604481"/>
    </source>
</evidence>
<feature type="region of interest" description="Disordered" evidence="1">
    <location>
        <begin position="1"/>
        <end position="35"/>
    </location>
</feature>
<dbReference type="Pfam" id="PF03646">
    <property type="entry name" value="FlaG"/>
    <property type="match status" value="1"/>
</dbReference>
<feature type="compositionally biased region" description="Polar residues" evidence="1">
    <location>
        <begin position="1"/>
        <end position="11"/>
    </location>
</feature>
<reference evidence="2 3" key="1">
    <citation type="submission" date="2020-10" db="EMBL/GenBank/DDBJ databases">
        <title>The genome sequence of Chitinilyticum litopenaei 4Y14.</title>
        <authorList>
            <person name="Liu Y."/>
        </authorList>
    </citation>
    <scope>NUCLEOTIDE SEQUENCE [LARGE SCALE GENOMIC DNA]</scope>
    <source>
        <strain evidence="2 3">4Y14</strain>
    </source>
</reference>
<accession>A0A8J7KA31</accession>
<evidence type="ECO:0000256" key="1">
    <source>
        <dbReference type="SAM" id="MobiDB-lite"/>
    </source>
</evidence>
<sequence length="127" mass="13589">MQINSLGSANSAGLPRAEEQLRQASTQSAGVKVSDAVSVARDAVPAVQQAERSNEVAEAVKKINETIKSFNQNVGVEFSTDSDTSTPVVRVIDTTSKEVLRQIPTEEALQIAKAIDRLQGLLVRDKA</sequence>
<keyword evidence="2" id="KW-0282">Flagellum</keyword>
<dbReference type="InterPro" id="IPR005186">
    <property type="entry name" value="FlaG"/>
</dbReference>
<name>A0A8J7KA31_9NEIS</name>
<comment type="caution">
    <text evidence="2">The sequence shown here is derived from an EMBL/GenBank/DDBJ whole genome shotgun (WGS) entry which is preliminary data.</text>
</comment>
<keyword evidence="3" id="KW-1185">Reference proteome</keyword>
<organism evidence="2 3">
    <name type="scientific">Chitinilyticum piscinae</name>
    <dbReference type="NCBI Taxonomy" id="2866724"/>
    <lineage>
        <taxon>Bacteria</taxon>
        <taxon>Pseudomonadati</taxon>
        <taxon>Pseudomonadota</taxon>
        <taxon>Betaproteobacteria</taxon>
        <taxon>Neisseriales</taxon>
        <taxon>Chitinibacteraceae</taxon>
        <taxon>Chitinilyticum</taxon>
    </lineage>
</organism>
<dbReference type="PANTHER" id="PTHR37166">
    <property type="entry name" value="PROTEIN FLAG"/>
    <property type="match status" value="1"/>
</dbReference>
<dbReference type="PANTHER" id="PTHR37166:SF1">
    <property type="entry name" value="PROTEIN FLAG"/>
    <property type="match status" value="1"/>
</dbReference>
<dbReference type="SUPFAM" id="SSF160214">
    <property type="entry name" value="FlaG-like"/>
    <property type="match status" value="1"/>
</dbReference>
<evidence type="ECO:0000313" key="2">
    <source>
        <dbReference type="EMBL" id="MBE9608824.1"/>
    </source>
</evidence>
<dbReference type="AlphaFoldDB" id="A0A8J7KA31"/>
<proteinExistence type="predicted"/>
<protein>
    <submittedName>
        <fullName evidence="2">Flagellar protein FlaG</fullName>
    </submittedName>
</protein>
<gene>
    <name evidence="2" type="ORF">INR99_05615</name>
</gene>
<dbReference type="InterPro" id="IPR035924">
    <property type="entry name" value="FlaG-like_sf"/>
</dbReference>